<evidence type="ECO:0000256" key="8">
    <source>
        <dbReference type="ARBA" id="ARBA00022840"/>
    </source>
</evidence>
<keyword evidence="6 13" id="KW-0547">Nucleotide-binding</keyword>
<keyword evidence="10 13" id="KW-0648">Protein biosynthesis</keyword>
<dbReference type="Gene3D" id="3.30.980.10">
    <property type="entry name" value="Threonyl-trna Synthetase, Chain A, domain 2"/>
    <property type="match status" value="1"/>
</dbReference>
<dbReference type="InterPro" id="IPR036621">
    <property type="entry name" value="Anticodon-bd_dom_sf"/>
</dbReference>
<dbReference type="SUPFAM" id="SSF55186">
    <property type="entry name" value="ThrRS/AlaRS common domain"/>
    <property type="match status" value="1"/>
</dbReference>
<keyword evidence="8 13" id="KW-0067">ATP-binding</keyword>
<gene>
    <name evidence="13 16" type="primary">thrS</name>
    <name evidence="16" type="ORF">ZNDK_0999</name>
</gene>
<evidence type="ECO:0000259" key="14">
    <source>
        <dbReference type="PROSITE" id="PS50862"/>
    </source>
</evidence>
<dbReference type="AlphaFoldDB" id="A0A6L2R6L5"/>
<comment type="caution">
    <text evidence="16">The sequence shown here is derived from an EMBL/GenBank/DDBJ whole genome shotgun (WGS) entry which is preliminary data.</text>
</comment>
<dbReference type="FunFam" id="3.40.50.800:FF:000001">
    <property type="entry name" value="Threonine--tRNA ligase"/>
    <property type="match status" value="1"/>
</dbReference>
<evidence type="ECO:0000256" key="10">
    <source>
        <dbReference type="ARBA" id="ARBA00022917"/>
    </source>
</evidence>
<evidence type="ECO:0000256" key="7">
    <source>
        <dbReference type="ARBA" id="ARBA00022833"/>
    </source>
</evidence>
<comment type="cofactor">
    <cofactor evidence="13">
        <name>Zn(2+)</name>
        <dbReference type="ChEBI" id="CHEBI:29105"/>
    </cofactor>
    <text evidence="13">Binds 1 zinc ion per subunit.</text>
</comment>
<dbReference type="CDD" id="cd00860">
    <property type="entry name" value="ThrRS_anticodon"/>
    <property type="match status" value="1"/>
</dbReference>
<dbReference type="PANTHER" id="PTHR11451:SF44">
    <property type="entry name" value="THREONINE--TRNA LIGASE, CHLOROPLASTIC_MITOCHONDRIAL 2"/>
    <property type="match status" value="1"/>
</dbReference>
<keyword evidence="5 13" id="KW-0479">Metal-binding</keyword>
<evidence type="ECO:0000256" key="12">
    <source>
        <dbReference type="ARBA" id="ARBA00049515"/>
    </source>
</evidence>
<evidence type="ECO:0000256" key="2">
    <source>
        <dbReference type="ARBA" id="ARBA00022490"/>
    </source>
</evidence>
<evidence type="ECO:0000256" key="5">
    <source>
        <dbReference type="ARBA" id="ARBA00022723"/>
    </source>
</evidence>
<feature type="domain" description="Aminoacyl-transfer RNA synthetases class-II family profile" evidence="14">
    <location>
        <begin position="245"/>
        <end position="536"/>
    </location>
</feature>
<dbReference type="FunFam" id="3.30.980.10:FF:000005">
    <property type="entry name" value="Threonyl-tRNA synthetase, mitochondrial"/>
    <property type="match status" value="1"/>
</dbReference>
<evidence type="ECO:0000313" key="16">
    <source>
        <dbReference type="EMBL" id="GFH63228.1"/>
    </source>
</evidence>
<dbReference type="GO" id="GO:0046872">
    <property type="term" value="F:metal ion binding"/>
    <property type="evidence" value="ECO:0007669"/>
    <property type="project" value="UniProtKB-KW"/>
</dbReference>
<dbReference type="Gene3D" id="3.30.930.10">
    <property type="entry name" value="Bira Bifunctional Protein, Domain 2"/>
    <property type="match status" value="1"/>
</dbReference>
<keyword evidence="3 13" id="KW-0820">tRNA-binding</keyword>
<dbReference type="Pfam" id="PF07973">
    <property type="entry name" value="tRNA_SAD"/>
    <property type="match status" value="1"/>
</dbReference>
<evidence type="ECO:0000256" key="3">
    <source>
        <dbReference type="ARBA" id="ARBA00022555"/>
    </source>
</evidence>
<dbReference type="HAMAP" id="MF_00184">
    <property type="entry name" value="Thr_tRNA_synth"/>
    <property type="match status" value="1"/>
</dbReference>
<dbReference type="InterPro" id="IPR018163">
    <property type="entry name" value="Thr/Ala-tRNA-synth_IIc_edit"/>
</dbReference>
<comment type="catalytic activity">
    <reaction evidence="12 13">
        <text>tRNA(Thr) + L-threonine + ATP = L-threonyl-tRNA(Thr) + AMP + diphosphate + H(+)</text>
        <dbReference type="Rhea" id="RHEA:24624"/>
        <dbReference type="Rhea" id="RHEA-COMP:9670"/>
        <dbReference type="Rhea" id="RHEA-COMP:9704"/>
        <dbReference type="ChEBI" id="CHEBI:15378"/>
        <dbReference type="ChEBI" id="CHEBI:30616"/>
        <dbReference type="ChEBI" id="CHEBI:33019"/>
        <dbReference type="ChEBI" id="CHEBI:57926"/>
        <dbReference type="ChEBI" id="CHEBI:78442"/>
        <dbReference type="ChEBI" id="CHEBI:78534"/>
        <dbReference type="ChEBI" id="CHEBI:456215"/>
        <dbReference type="EC" id="6.1.1.3"/>
    </reaction>
</comment>
<name>A0A6L2R6L5_9BACT</name>
<dbReference type="GO" id="GO:0005524">
    <property type="term" value="F:ATP binding"/>
    <property type="evidence" value="ECO:0007669"/>
    <property type="project" value="UniProtKB-UniRule"/>
</dbReference>
<dbReference type="InterPro" id="IPR004095">
    <property type="entry name" value="TGS"/>
</dbReference>
<protein>
    <recommendedName>
        <fullName evidence="13">Threonine--tRNA ligase</fullName>
        <ecNumber evidence="13">6.1.1.3</ecNumber>
    </recommendedName>
    <alternativeName>
        <fullName evidence="13">Threonyl-tRNA synthetase</fullName>
        <shortName evidence="13">ThrRS</shortName>
    </alternativeName>
</protein>
<keyword evidence="4 13" id="KW-0436">Ligase</keyword>
<keyword evidence="9 13" id="KW-0694">RNA-binding</keyword>
<dbReference type="SUPFAM" id="SSF55681">
    <property type="entry name" value="Class II aaRS and biotin synthetases"/>
    <property type="match status" value="1"/>
</dbReference>
<dbReference type="NCBIfam" id="TIGR00418">
    <property type="entry name" value="thrS"/>
    <property type="match status" value="1"/>
</dbReference>
<dbReference type="GO" id="GO:0004829">
    <property type="term" value="F:threonine-tRNA ligase activity"/>
    <property type="evidence" value="ECO:0007669"/>
    <property type="project" value="UniProtKB-UniRule"/>
</dbReference>
<evidence type="ECO:0000259" key="15">
    <source>
        <dbReference type="PROSITE" id="PS51880"/>
    </source>
</evidence>
<dbReference type="PROSITE" id="PS51880">
    <property type="entry name" value="TGS"/>
    <property type="match status" value="1"/>
</dbReference>
<dbReference type="InterPro" id="IPR033728">
    <property type="entry name" value="ThrRS_core"/>
</dbReference>
<dbReference type="InterPro" id="IPR004154">
    <property type="entry name" value="Anticodon-bd"/>
</dbReference>
<feature type="binding site" evidence="13">
    <location>
        <position position="337"/>
    </location>
    <ligand>
        <name>Zn(2+)</name>
        <dbReference type="ChEBI" id="CHEBI:29105"/>
        <note>catalytic</note>
    </ligand>
</feature>
<dbReference type="GO" id="GO:0005829">
    <property type="term" value="C:cytosol"/>
    <property type="evidence" value="ECO:0007669"/>
    <property type="project" value="TreeGrafter"/>
</dbReference>
<dbReference type="Gene3D" id="3.30.54.20">
    <property type="match status" value="1"/>
</dbReference>
<evidence type="ECO:0000256" key="6">
    <source>
        <dbReference type="ARBA" id="ARBA00022741"/>
    </source>
</evidence>
<dbReference type="GO" id="GO:0000049">
    <property type="term" value="F:tRNA binding"/>
    <property type="evidence" value="ECO:0007669"/>
    <property type="project" value="UniProtKB-KW"/>
</dbReference>
<keyword evidence="7 13" id="KW-0862">Zinc</keyword>
<feature type="binding site" evidence="13">
    <location>
        <position position="513"/>
    </location>
    <ligand>
        <name>Zn(2+)</name>
        <dbReference type="ChEBI" id="CHEBI:29105"/>
        <note>catalytic</note>
    </ligand>
</feature>
<feature type="binding site" evidence="13">
    <location>
        <position position="388"/>
    </location>
    <ligand>
        <name>Zn(2+)</name>
        <dbReference type="ChEBI" id="CHEBI:29105"/>
        <note>catalytic</note>
    </ligand>
</feature>
<dbReference type="CDD" id="cd00771">
    <property type="entry name" value="ThrRS_core"/>
    <property type="match status" value="1"/>
</dbReference>
<dbReference type="InterPro" id="IPR012947">
    <property type="entry name" value="tRNA_SAD"/>
</dbReference>
<dbReference type="InterPro" id="IPR045864">
    <property type="entry name" value="aa-tRNA-synth_II/BPL/LPL"/>
</dbReference>
<keyword evidence="2 13" id="KW-0963">Cytoplasm</keyword>
<dbReference type="InterPro" id="IPR047246">
    <property type="entry name" value="ThrRS_anticodon"/>
</dbReference>
<feature type="domain" description="TGS" evidence="15">
    <location>
        <begin position="1"/>
        <end position="64"/>
    </location>
</feature>
<dbReference type="Pfam" id="PF03129">
    <property type="entry name" value="HGTP_anticodon"/>
    <property type="match status" value="1"/>
</dbReference>
<dbReference type="Pfam" id="PF00587">
    <property type="entry name" value="tRNA-synt_2b"/>
    <property type="match status" value="1"/>
</dbReference>
<evidence type="ECO:0000256" key="13">
    <source>
        <dbReference type="HAMAP-Rule" id="MF_00184"/>
    </source>
</evidence>
<dbReference type="PANTHER" id="PTHR11451">
    <property type="entry name" value="THREONINE-TRNA LIGASE"/>
    <property type="match status" value="1"/>
</dbReference>
<comment type="subcellular location">
    <subcellularLocation>
        <location evidence="13">Cytoplasm</location>
    </subcellularLocation>
</comment>
<dbReference type="PRINTS" id="PR01047">
    <property type="entry name" value="TRNASYNTHTHR"/>
</dbReference>
<dbReference type="InterPro" id="IPR006195">
    <property type="entry name" value="aa-tRNA-synth_II"/>
</dbReference>
<dbReference type="FunFam" id="3.30.54.20:FF:000002">
    <property type="entry name" value="Threonine--tRNA ligase"/>
    <property type="match status" value="1"/>
</dbReference>
<dbReference type="GO" id="GO:0006435">
    <property type="term" value="P:threonyl-tRNA aminoacylation"/>
    <property type="evidence" value="ECO:0007669"/>
    <property type="project" value="UniProtKB-UniRule"/>
</dbReference>
<evidence type="ECO:0000313" key="17">
    <source>
        <dbReference type="Proteomes" id="UP000505077"/>
    </source>
</evidence>
<dbReference type="Gene3D" id="3.40.50.800">
    <property type="entry name" value="Anticodon-binding domain"/>
    <property type="match status" value="1"/>
</dbReference>
<reference evidence="16 17" key="1">
    <citation type="journal article" date="2020" name="ISME J.">
        <title>Parallel Reductive Genome Evolution in Desulfovibrio Ectosymbionts Independently Acquired by Trichonympha Protists in the Termite Gut.</title>
        <authorList>
            <person name="Takeuchi M."/>
            <person name="Kuwahara H."/>
            <person name="Murakami T."/>
            <person name="Takahashi K."/>
            <person name="Kajitani R."/>
            <person name="Toyoda A."/>
            <person name="Itoh T."/>
            <person name="Ohkuma M."/>
            <person name="Hongoh Y."/>
        </authorList>
    </citation>
    <scope>NUCLEOTIDE SEQUENCE [LARGE SCALE GENOMIC DNA]</scope>
    <source>
        <strain evidence="16">ZnDsv-02</strain>
    </source>
</reference>
<dbReference type="PROSITE" id="PS50862">
    <property type="entry name" value="AA_TRNA_LIGASE_II"/>
    <property type="match status" value="1"/>
</dbReference>
<dbReference type="FunFam" id="3.30.930.10:FF:000002">
    <property type="entry name" value="Threonine--tRNA ligase"/>
    <property type="match status" value="1"/>
</dbReference>
<dbReference type="Proteomes" id="UP000505077">
    <property type="component" value="Unassembled WGS sequence"/>
</dbReference>
<organism evidence="16 17">
    <name type="scientific">Candidatus Desulfovibrio kirbyi</name>
    <dbReference type="NCBI Taxonomy" id="2696086"/>
    <lineage>
        <taxon>Bacteria</taxon>
        <taxon>Pseudomonadati</taxon>
        <taxon>Thermodesulfobacteriota</taxon>
        <taxon>Desulfovibrionia</taxon>
        <taxon>Desulfovibrionales</taxon>
        <taxon>Desulfovibrionaceae</taxon>
        <taxon>Desulfovibrio</taxon>
    </lineage>
</organism>
<comment type="subunit">
    <text evidence="13">Homodimer.</text>
</comment>
<keyword evidence="11 13" id="KW-0030">Aminoacyl-tRNA synthetase</keyword>
<dbReference type="SMART" id="SM00863">
    <property type="entry name" value="tRNA_SAD"/>
    <property type="match status" value="1"/>
</dbReference>
<proteinExistence type="inferred from homology"/>
<feature type="region of interest" description="Catalytic" evidence="13">
    <location>
        <begin position="245"/>
        <end position="536"/>
    </location>
</feature>
<comment type="similarity">
    <text evidence="1 13">Belongs to the class-II aminoacyl-tRNA synthetase family.</text>
</comment>
<accession>A0A6L2R6L5</accession>
<evidence type="ECO:0000256" key="11">
    <source>
        <dbReference type="ARBA" id="ARBA00023146"/>
    </source>
</evidence>
<dbReference type="EC" id="6.1.1.3" evidence="13"/>
<evidence type="ECO:0000256" key="4">
    <source>
        <dbReference type="ARBA" id="ARBA00022598"/>
    </source>
</evidence>
<sequence>MTVRVEGREAEVPSGATAETALRAVVSGKKLKAVVAVNVLRGAEKTLLDLDAPLPEGCEVLEPVYADSADGLRLIRHSAAHVMAAAVRRLFPQAKATIGPAIDTGFYYDFDTDNPFSVEDFDAIEKELRALAAARLPFTRETLPREAAIERFRKENEPYKVELIESIDADTVSLYTCGEFTDLCRGPHVPHTGFVGAVKLLSTAGAYWRGDEKNKRLSRIYGTAFADKKALAAYLKQMEEAKRRDHRKLGRELNFFNFQEDVAPGMVFWLPKGMLMRVILEDFWRREHLRRGYSMVQGPQLLRVETWQKSGHYEHYRENMYFTDIEDDAYGVKPMNCIAHMLIYKNAMRSYRDLPQRYFELGVVHRHEKSGVLHGLLRVRQFTQDDAHILCTPQQLEGEILQVIRLIQDLMGLFGFDYKIAVSTRPANSIGTDEAWEMATGALIQAVEKAGLAYEINAGDGAFYGPKIDVRLLDCIGREWQCSTIQVDFTLPDRFDLVYIGQDGARHRPVMVHRAIMGSLERFIGVLIEHYAGALPIWLAPEQARVLTVVEAGDDAALRAQDELLALGIRVTADTRNEKLGFKVREAQMSKVPYMLVVGEKEAQSGGVNVRLRNGDNMGLKSVEDVAALIRADSEEPFRQGGMRYRFA</sequence>
<dbReference type="EMBL" id="BLLL01000011">
    <property type="protein sequence ID" value="GFH63228.1"/>
    <property type="molecule type" value="Genomic_DNA"/>
</dbReference>
<dbReference type="InterPro" id="IPR002320">
    <property type="entry name" value="Thr-tRNA-ligase_IIa"/>
</dbReference>
<evidence type="ECO:0000256" key="1">
    <source>
        <dbReference type="ARBA" id="ARBA00008226"/>
    </source>
</evidence>
<dbReference type="InterPro" id="IPR002314">
    <property type="entry name" value="aa-tRNA-synt_IIb"/>
</dbReference>
<evidence type="ECO:0000256" key="9">
    <source>
        <dbReference type="ARBA" id="ARBA00022884"/>
    </source>
</evidence>
<dbReference type="SUPFAM" id="SSF52954">
    <property type="entry name" value="Class II aaRS ABD-related"/>
    <property type="match status" value="1"/>
</dbReference>